<dbReference type="KEGG" id="caa:Caka_1747"/>
<dbReference type="Gene3D" id="2.40.10.120">
    <property type="match status" value="1"/>
</dbReference>
<dbReference type="Gene3D" id="3.20.190.20">
    <property type="match status" value="1"/>
</dbReference>
<dbReference type="GO" id="GO:0004252">
    <property type="term" value="F:serine-type endopeptidase activity"/>
    <property type="evidence" value="ECO:0007669"/>
    <property type="project" value="InterPro"/>
</dbReference>
<proteinExistence type="predicted"/>
<feature type="signal peptide" evidence="4">
    <location>
        <begin position="1"/>
        <end position="20"/>
    </location>
</feature>
<evidence type="ECO:0000256" key="4">
    <source>
        <dbReference type="SAM" id="SignalP"/>
    </source>
</evidence>
<dbReference type="PRINTS" id="PR00834">
    <property type="entry name" value="PROTEASES2C"/>
</dbReference>
<dbReference type="OrthoDB" id="9758917at2"/>
<sequence length="483" mass="53915">MILRRLCLLLTFISCINLHAADPERAVVQIMNFSQQPDWIEPWRASRVNRSSGSGFVIEGQRIMTNAHVVSNSKQILVLRYQDPKPYRASIEYIGHDCDLAVLKVQDPAFFDGLDALEIGALPKVRSSVTTYGYPAGGQQISYTRGVISRIEMQRYAHIYNRSLLSVQTDAAINPGNSGGPAIQDGKVVGVSFQGNPNLENAGFFIPPNIIRHFLEDCKDGTYHGFPDAGLSIVKLQNPAYRSYLGLEDNSIGARIDHIYQPFPKTHELIQPDDVLLKVSGHDVGSDGMILYEGNRTHAGVLFDEIQHGSSIQLEIWRDRQTITVELPVYANREDRISGYQYDTPPPYLIVGGLVFTELSVNYLNSLGNDWRKSVGAQTIYELMFRGQQNEELATAKPIILSKVLKHPSNIDFGVRTRQQLAEVNGQPIYSMADLQTALGQAQDGYHRFTFLNGREEALSVREAEVANEALLSEYNIPAAHRL</sequence>
<keyword evidence="3" id="KW-0720">Serine protease</keyword>
<feature type="domain" description="Protease Do-like PDZ" evidence="5">
    <location>
        <begin position="340"/>
        <end position="480"/>
    </location>
</feature>
<dbReference type="InterPro" id="IPR001940">
    <property type="entry name" value="Peptidase_S1C"/>
</dbReference>
<dbReference type="PANTHER" id="PTHR45980">
    <property type="match status" value="1"/>
</dbReference>
<protein>
    <submittedName>
        <fullName evidence="6">Peptidase S1 and S6 chymotrypsin/Hap</fullName>
    </submittedName>
</protein>
<dbReference type="HOGENOM" id="CLU_020120_10_2_0"/>
<dbReference type="STRING" id="583355.Caka_1747"/>
<dbReference type="InterPro" id="IPR046449">
    <property type="entry name" value="DEGP_PDZ_sf"/>
</dbReference>
<dbReference type="Pfam" id="PF17815">
    <property type="entry name" value="PDZ_3"/>
    <property type="match status" value="1"/>
</dbReference>
<name>D5EK17_CORAD</name>
<keyword evidence="2" id="KW-0378">Hydrolase</keyword>
<evidence type="ECO:0000256" key="3">
    <source>
        <dbReference type="ARBA" id="ARBA00022825"/>
    </source>
</evidence>
<gene>
    <name evidence="6" type="ordered locus">Caka_1747</name>
</gene>
<evidence type="ECO:0000259" key="5">
    <source>
        <dbReference type="Pfam" id="PF17815"/>
    </source>
</evidence>
<dbReference type="eggNOG" id="COG0265">
    <property type="taxonomic scope" value="Bacteria"/>
</dbReference>
<reference evidence="6 7" key="1">
    <citation type="journal article" date="2010" name="Stand. Genomic Sci.">
        <title>Complete genome sequence of Coraliomargarita akajimensis type strain (04OKA010-24).</title>
        <authorList>
            <person name="Mavromatis K."/>
            <person name="Abt B."/>
            <person name="Brambilla E."/>
            <person name="Lapidus A."/>
            <person name="Copeland A."/>
            <person name="Deshpande S."/>
            <person name="Nolan M."/>
            <person name="Lucas S."/>
            <person name="Tice H."/>
            <person name="Cheng J.F."/>
            <person name="Han C."/>
            <person name="Detter J.C."/>
            <person name="Woyke T."/>
            <person name="Goodwin L."/>
            <person name="Pitluck S."/>
            <person name="Held B."/>
            <person name="Brettin T."/>
            <person name="Tapia R."/>
            <person name="Ivanova N."/>
            <person name="Mikhailova N."/>
            <person name="Pati A."/>
            <person name="Liolios K."/>
            <person name="Chen A."/>
            <person name="Palaniappan K."/>
            <person name="Land M."/>
            <person name="Hauser L."/>
            <person name="Chang Y.J."/>
            <person name="Jeffries C.D."/>
            <person name="Rohde M."/>
            <person name="Goker M."/>
            <person name="Bristow J."/>
            <person name="Eisen J.A."/>
            <person name="Markowitz V."/>
            <person name="Hugenholtz P."/>
            <person name="Klenk H.P."/>
            <person name="Kyrpides N.C."/>
        </authorList>
    </citation>
    <scope>NUCLEOTIDE SEQUENCE [LARGE SCALE GENOMIC DNA]</scope>
    <source>
        <strain evidence="7">DSM 45221 / IAM 15411 / JCM 23193 / KCTC 12865</strain>
    </source>
</reference>
<dbReference type="Proteomes" id="UP000000925">
    <property type="component" value="Chromosome"/>
</dbReference>
<evidence type="ECO:0000256" key="1">
    <source>
        <dbReference type="ARBA" id="ARBA00022670"/>
    </source>
</evidence>
<evidence type="ECO:0000313" key="7">
    <source>
        <dbReference type="Proteomes" id="UP000000925"/>
    </source>
</evidence>
<organism evidence="6 7">
    <name type="scientific">Coraliomargarita akajimensis (strain DSM 45221 / IAM 15411 / JCM 23193 / KCTC 12865 / 04OKA010-24)</name>
    <dbReference type="NCBI Taxonomy" id="583355"/>
    <lineage>
        <taxon>Bacteria</taxon>
        <taxon>Pseudomonadati</taxon>
        <taxon>Verrucomicrobiota</taxon>
        <taxon>Opitutia</taxon>
        <taxon>Puniceicoccales</taxon>
        <taxon>Coraliomargaritaceae</taxon>
        <taxon>Coraliomargarita</taxon>
    </lineage>
</organism>
<dbReference type="EMBL" id="CP001998">
    <property type="protein sequence ID" value="ADE54766.1"/>
    <property type="molecule type" value="Genomic_DNA"/>
</dbReference>
<dbReference type="Pfam" id="PF13365">
    <property type="entry name" value="Trypsin_2"/>
    <property type="match status" value="1"/>
</dbReference>
<dbReference type="InterPro" id="IPR009003">
    <property type="entry name" value="Peptidase_S1_PA"/>
</dbReference>
<dbReference type="AlphaFoldDB" id="D5EK17"/>
<evidence type="ECO:0000313" key="6">
    <source>
        <dbReference type="EMBL" id="ADE54766.1"/>
    </source>
</evidence>
<keyword evidence="7" id="KW-1185">Reference proteome</keyword>
<feature type="chain" id="PRO_5003071236" evidence="4">
    <location>
        <begin position="21"/>
        <end position="483"/>
    </location>
</feature>
<dbReference type="Gene3D" id="2.30.42.10">
    <property type="match status" value="1"/>
</dbReference>
<accession>D5EK17</accession>
<dbReference type="GO" id="GO:0006508">
    <property type="term" value="P:proteolysis"/>
    <property type="evidence" value="ECO:0007669"/>
    <property type="project" value="UniProtKB-KW"/>
</dbReference>
<dbReference type="SUPFAM" id="SSF50494">
    <property type="entry name" value="Trypsin-like serine proteases"/>
    <property type="match status" value="1"/>
</dbReference>
<dbReference type="PANTHER" id="PTHR45980:SF9">
    <property type="entry name" value="PROTEASE DO-LIKE 10, MITOCHONDRIAL-RELATED"/>
    <property type="match status" value="1"/>
</dbReference>
<evidence type="ECO:0000256" key="2">
    <source>
        <dbReference type="ARBA" id="ARBA00022801"/>
    </source>
</evidence>
<dbReference type="RefSeq" id="WP_013043488.1">
    <property type="nucleotide sequence ID" value="NC_014008.1"/>
</dbReference>
<keyword evidence="1" id="KW-0645">Protease</keyword>
<dbReference type="SUPFAM" id="SSF50156">
    <property type="entry name" value="PDZ domain-like"/>
    <property type="match status" value="1"/>
</dbReference>
<dbReference type="InterPro" id="IPR036034">
    <property type="entry name" value="PDZ_sf"/>
</dbReference>
<keyword evidence="4" id="KW-0732">Signal</keyword>
<dbReference type="InterPro" id="IPR041517">
    <property type="entry name" value="DEGP_PDZ"/>
</dbReference>